<dbReference type="Gene3D" id="2.40.50.140">
    <property type="entry name" value="Nucleic acid-binding proteins"/>
    <property type="match status" value="1"/>
</dbReference>
<dbReference type="PROSITE" id="PS50126">
    <property type="entry name" value="S1"/>
    <property type="match status" value="1"/>
</dbReference>
<dbReference type="GO" id="GO:0004540">
    <property type="term" value="F:RNA nuclease activity"/>
    <property type="evidence" value="ECO:0007669"/>
    <property type="project" value="InterPro"/>
</dbReference>
<accession>M1ZWV4</accession>
<feature type="domain" description="S1 motif" evidence="6">
    <location>
        <begin position="52"/>
        <end position="123"/>
    </location>
</feature>
<dbReference type="GO" id="GO:0005737">
    <property type="term" value="C:cytoplasm"/>
    <property type="evidence" value="ECO:0007669"/>
    <property type="project" value="TreeGrafter"/>
</dbReference>
<dbReference type="GO" id="GO:0046872">
    <property type="term" value="F:metal ion binding"/>
    <property type="evidence" value="ECO:0007669"/>
    <property type="project" value="UniProtKB-KW"/>
</dbReference>
<dbReference type="GO" id="GO:0006364">
    <property type="term" value="P:rRNA processing"/>
    <property type="evidence" value="ECO:0007669"/>
    <property type="project" value="TreeGrafter"/>
</dbReference>
<evidence type="ECO:0000256" key="2">
    <source>
        <dbReference type="ARBA" id="ARBA00022723"/>
    </source>
</evidence>
<evidence type="ECO:0000313" key="7">
    <source>
        <dbReference type="EMBL" id="EKN41774.1"/>
    </source>
</evidence>
<dbReference type="InterPro" id="IPR004659">
    <property type="entry name" value="RNase_E/G"/>
</dbReference>
<dbReference type="PANTHER" id="PTHR30001:SF0">
    <property type="entry name" value="RIBONUCLEASE G"/>
    <property type="match status" value="1"/>
</dbReference>
<comment type="cofactor">
    <cofactor evidence="1">
        <name>Mg(2+)</name>
        <dbReference type="ChEBI" id="CHEBI:18420"/>
    </cofactor>
</comment>
<evidence type="ECO:0000259" key="6">
    <source>
        <dbReference type="PROSITE" id="PS50126"/>
    </source>
</evidence>
<dbReference type="Pfam" id="PF10150">
    <property type="entry name" value="RNase_E_G"/>
    <property type="match status" value="1"/>
</dbReference>
<dbReference type="InterPro" id="IPR019307">
    <property type="entry name" value="RNA-bd_AU-1/RNase_E/G"/>
</dbReference>
<dbReference type="CDD" id="cd04453">
    <property type="entry name" value="S1_RNase_E"/>
    <property type="match status" value="1"/>
</dbReference>
<keyword evidence="3" id="KW-0378">Hydrolase</keyword>
<comment type="caution">
    <text evidence="7">The sequence shown here is derived from an EMBL/GenBank/DDBJ whole genome shotgun (WGS) entry which is preliminary data.</text>
</comment>
<reference evidence="7 8" key="1">
    <citation type="submission" date="2012-10" db="EMBL/GenBank/DDBJ databases">
        <authorList>
            <person name="Strain E.A."/>
            <person name="Brown E."/>
            <person name="Allard M.W."/>
            <person name="Gonzalez-Escalona N."/>
            <person name="Timme R."/>
        </authorList>
    </citation>
    <scope>NUCLEOTIDE SEQUENCE [LARGE SCALE GENOMIC DNA]</scope>
    <source>
        <strain evidence="7 8">CFSAN001627</strain>
    </source>
</reference>
<protein>
    <submittedName>
        <fullName evidence="7">Ribonuclease</fullName>
    </submittedName>
</protein>
<reference evidence="7 8" key="2">
    <citation type="submission" date="2013-03" db="EMBL/GenBank/DDBJ databases">
        <title>Diversity in Clostridium botulinum.</title>
        <authorList>
            <person name="Timme R.E."/>
            <person name="Allard M."/>
            <person name="Luo Y."/>
            <person name="Strain E."/>
            <person name="Gonzalez-Escalona N."/>
            <person name="Brown E."/>
        </authorList>
    </citation>
    <scope>NUCLEOTIDE SEQUENCE [LARGE SCALE GENOMIC DNA]</scope>
    <source>
        <strain evidence="7 8">CFSAN001627</strain>
    </source>
</reference>
<dbReference type="NCBIfam" id="TIGR00757">
    <property type="entry name" value="RNaseEG"/>
    <property type="match status" value="1"/>
</dbReference>
<organism evidence="7 8">
    <name type="scientific">Clostridium botulinum CFSAN001627</name>
    <dbReference type="NCBI Taxonomy" id="1232189"/>
    <lineage>
        <taxon>Bacteria</taxon>
        <taxon>Bacillati</taxon>
        <taxon>Bacillota</taxon>
        <taxon>Clostridia</taxon>
        <taxon>Eubacteriales</taxon>
        <taxon>Clostridiaceae</taxon>
        <taxon>Clostridium</taxon>
    </lineage>
</organism>
<keyword evidence="2" id="KW-0479">Metal-binding</keyword>
<dbReference type="SUPFAM" id="SSF50249">
    <property type="entry name" value="Nucleic acid-binding proteins"/>
    <property type="match status" value="1"/>
</dbReference>
<dbReference type="AlphaFoldDB" id="M1ZWV4"/>
<dbReference type="PATRIC" id="fig|1232189.3.peg.1766"/>
<evidence type="ECO:0000256" key="4">
    <source>
        <dbReference type="ARBA" id="ARBA00022842"/>
    </source>
</evidence>
<feature type="non-terminal residue" evidence="7">
    <location>
        <position position="1"/>
    </location>
</feature>
<evidence type="ECO:0000256" key="3">
    <source>
        <dbReference type="ARBA" id="ARBA00022801"/>
    </source>
</evidence>
<dbReference type="InterPro" id="IPR003029">
    <property type="entry name" value="S1_domain"/>
</dbReference>
<name>M1ZWV4_CLOBO</name>
<dbReference type="SMART" id="SM00316">
    <property type="entry name" value="S1"/>
    <property type="match status" value="1"/>
</dbReference>
<evidence type="ECO:0000256" key="1">
    <source>
        <dbReference type="ARBA" id="ARBA00001946"/>
    </source>
</evidence>
<keyword evidence="4" id="KW-0460">Magnesium</keyword>
<keyword evidence="5" id="KW-0694">RNA-binding</keyword>
<dbReference type="GO" id="GO:0003723">
    <property type="term" value="F:RNA binding"/>
    <property type="evidence" value="ECO:0007669"/>
    <property type="project" value="UniProtKB-KW"/>
</dbReference>
<evidence type="ECO:0000256" key="5">
    <source>
        <dbReference type="ARBA" id="ARBA00022884"/>
    </source>
</evidence>
<gene>
    <name evidence="7" type="ORF">CFSAN001627_11108</name>
</gene>
<dbReference type="GO" id="GO:0016787">
    <property type="term" value="F:hydrolase activity"/>
    <property type="evidence" value="ECO:0007669"/>
    <property type="project" value="UniProtKB-KW"/>
</dbReference>
<proteinExistence type="predicted"/>
<dbReference type="PANTHER" id="PTHR30001">
    <property type="entry name" value="RIBONUCLEASE"/>
    <property type="match status" value="1"/>
</dbReference>
<dbReference type="Proteomes" id="UP000011944">
    <property type="component" value="Unassembled WGS sequence"/>
</dbReference>
<dbReference type="InterPro" id="IPR012340">
    <property type="entry name" value="NA-bd_OB-fold"/>
</dbReference>
<sequence>INYFLYLKKGSAFRVKEIFIERQRENVRIVLRENNHIKELFIEEDNKSPQVGEIYVGMVKNIIPAIKSAFVDIGWNKNAYLYLDKKFNNTHIKKGDYILVEVVKEDLNKKGPKVTNAITIPGRYTVLQILNNEITFSHKIKDEKIRTEIQNNIVKPKDVGILIRTEAINTSIENINNEIRRLYKIYSSLIEKSKYKMNTGVLFQNGGIVGKILRDKLNDNISKIYLNCREDYVYVSEFLKEYGENNIKLDIYEGERNLLDYYAIEKEILSLRNKKVYLNCGGYIIIDKTEAMYVVDVNSGKNVKGNSMEKTIFTTNMEAADEICNQIILRNLNGIIVIDFIDMDNENLKEKVLDKLKQGLKRDKNKSVVYPFTELNLVQIARKRQGKTIYDYIEQPCKCCSGKGSIVSFTYMKLLIRNEIINILNMREIKDIYIELNKRYKDYIDKNRIQFISEIEALEKNIYINYIDAENQYKVEPLIFKNQIEDVKDLKIY</sequence>
<evidence type="ECO:0000313" key="8">
    <source>
        <dbReference type="Proteomes" id="UP000011944"/>
    </source>
</evidence>
<dbReference type="EMBL" id="AMXI01000648">
    <property type="protein sequence ID" value="EKN41774.1"/>
    <property type="molecule type" value="Genomic_DNA"/>
</dbReference>